<dbReference type="SMART" id="SM00869">
    <property type="entry name" value="Autotransporter"/>
    <property type="match status" value="1"/>
</dbReference>
<dbReference type="SUPFAM" id="SSF51126">
    <property type="entry name" value="Pectin lyase-like"/>
    <property type="match status" value="1"/>
</dbReference>
<keyword evidence="3" id="KW-0645">Protease</keyword>
<organism evidence="3 4">
    <name type="scientific">Bordetella trematum</name>
    <dbReference type="NCBI Taxonomy" id="123899"/>
    <lineage>
        <taxon>Bacteria</taxon>
        <taxon>Pseudomonadati</taxon>
        <taxon>Pseudomonadota</taxon>
        <taxon>Betaproteobacteria</taxon>
        <taxon>Burkholderiales</taxon>
        <taxon>Alcaligenaceae</taxon>
        <taxon>Bordetella</taxon>
    </lineage>
</organism>
<protein>
    <submittedName>
        <fullName evidence="3">Serine protease autotransporter</fullName>
        <ecNumber evidence="3">3.4.21.-</ecNumber>
    </submittedName>
</protein>
<dbReference type="AlphaFoldDB" id="A0A157SJE2"/>
<dbReference type="Pfam" id="PF03797">
    <property type="entry name" value="Autotransporter"/>
    <property type="match status" value="1"/>
</dbReference>
<dbReference type="GO" id="GO:0019867">
    <property type="term" value="C:outer membrane"/>
    <property type="evidence" value="ECO:0007669"/>
    <property type="project" value="InterPro"/>
</dbReference>
<dbReference type="OrthoDB" id="5760545at2"/>
<evidence type="ECO:0000256" key="1">
    <source>
        <dbReference type="SAM" id="MobiDB-lite"/>
    </source>
</evidence>
<dbReference type="InterPro" id="IPR006315">
    <property type="entry name" value="OM_autotransptr_brl_dom"/>
</dbReference>
<gene>
    <name evidence="3" type="ORF">SAMEA3906487_02268</name>
</gene>
<dbReference type="NCBIfam" id="TIGR01414">
    <property type="entry name" value="autotrans_barl"/>
    <property type="match status" value="1"/>
</dbReference>
<dbReference type="RefSeq" id="WP_063491941.1">
    <property type="nucleotide sequence ID" value="NZ_CP016340.1"/>
</dbReference>
<evidence type="ECO:0000259" key="2">
    <source>
        <dbReference type="PROSITE" id="PS51208"/>
    </source>
</evidence>
<dbReference type="InterPro" id="IPR011050">
    <property type="entry name" value="Pectin_lyase_fold/virulence"/>
</dbReference>
<dbReference type="EMBL" id="LT546645">
    <property type="protein sequence ID" value="SAI70570.1"/>
    <property type="molecule type" value="Genomic_DNA"/>
</dbReference>
<proteinExistence type="predicted"/>
<dbReference type="STRING" id="123899.SAMEA3906487_02268"/>
<evidence type="ECO:0000313" key="4">
    <source>
        <dbReference type="Proteomes" id="UP000076825"/>
    </source>
</evidence>
<dbReference type="GeneID" id="56590460"/>
<dbReference type="PATRIC" id="fig|123899.6.peg.2257"/>
<accession>A0A157SJE2</accession>
<dbReference type="eggNOG" id="COG4625">
    <property type="taxonomic scope" value="Bacteria"/>
</dbReference>
<feature type="region of interest" description="Disordered" evidence="1">
    <location>
        <begin position="512"/>
        <end position="565"/>
    </location>
</feature>
<keyword evidence="4" id="KW-1185">Reference proteome</keyword>
<dbReference type="Gene3D" id="2.40.128.130">
    <property type="entry name" value="Autotransporter beta-domain"/>
    <property type="match status" value="1"/>
</dbReference>
<dbReference type="GO" id="GO:0008233">
    <property type="term" value="F:peptidase activity"/>
    <property type="evidence" value="ECO:0007669"/>
    <property type="project" value="UniProtKB-KW"/>
</dbReference>
<dbReference type="GO" id="GO:0006508">
    <property type="term" value="P:proteolysis"/>
    <property type="evidence" value="ECO:0007669"/>
    <property type="project" value="UniProtKB-KW"/>
</dbReference>
<feature type="domain" description="Autotransporter" evidence="2">
    <location>
        <begin position="655"/>
        <end position="936"/>
    </location>
</feature>
<dbReference type="EC" id="3.4.21.-" evidence="3"/>
<evidence type="ECO:0000313" key="3">
    <source>
        <dbReference type="EMBL" id="SAI70570.1"/>
    </source>
</evidence>
<dbReference type="SUPFAM" id="SSF103515">
    <property type="entry name" value="Autotransporter"/>
    <property type="match status" value="1"/>
</dbReference>
<dbReference type="KEGG" id="btrm:SAMEA390648702268"/>
<dbReference type="Proteomes" id="UP000076825">
    <property type="component" value="Chromosome 1"/>
</dbReference>
<name>A0A157SJE2_9BORD</name>
<dbReference type="InterPro" id="IPR036709">
    <property type="entry name" value="Autotransporte_beta_dom_sf"/>
</dbReference>
<dbReference type="InterPro" id="IPR005546">
    <property type="entry name" value="Autotransporte_beta"/>
</dbReference>
<reference evidence="3 4" key="1">
    <citation type="submission" date="2016-04" db="EMBL/GenBank/DDBJ databases">
        <authorList>
            <consortium name="Pathogen Informatics"/>
        </authorList>
    </citation>
    <scope>NUCLEOTIDE SEQUENCE [LARGE SCALE GENOMIC DNA]</scope>
    <source>
        <strain evidence="3 4">H044680328</strain>
    </source>
</reference>
<sequence>MQPNLPFGPPSFRPTQIALCLSLLIGPPVVHAESDFDAKISNKTLEIAGETIPTELKDKTKVLLQGDAHVTVTRGTWNLTSVTLTDNLDELLKDDSSDAVLLDYRTPTLTVKQAGKVMLKTLDLEGGTILVTDTNSNITLNDTDSGALIIGKNEGAGTLEVKNGGSVISGSVVKLTSGTNDFATLLIDGKSNVTLNKGLSAEGGGTVDIKIKNGGKLTSKIIAKLGSATHSDENKATTVVIDGKNSQWIHTEGGLELQNKASVQLSNEGTLNLGAQTLSLTGKQARLIIGGSGKPGGTLTANRLVFSSETETADTQKLIFNYPASDDGISLDFSTTLSGKGKIEHKQGSTVFSGDNTSFSGSTTITGGELIVSNKLGGTMDVRTGGTLGIVGRGEVGTTTIHEGTLYVINQGRKINGDLTIDSKGTLDIYLPKTPPKEALLNVTGTTTLQANSKLQLSGPGDVTVDTPYPLLKSKKVEGTFGSTTISNNLAFLDTKLDYEAGAVNLTLTRRVEKPKDAGGEPAVVPPEGGKPDGNPGRDGESHAGGGGQGGMPKRFESEAHSRNTRSVANALEALPDGNTLHQFVLTLPEGRPDLVFKALSGDAATAVSSALQQTAVSAVQQVPLSRLRNSLQAGLLPGAPLAQSGGAYPVSALPSSAAQPLWAQTFGSWQRDRGDSNGPADRAATGGLFIGADHALGAGWRLGGALGYSHTHINVAERSAKASIDNYSLTLYGGKQWQTGAGQLSLLLGGSYTLHRIQSERDMARIGLGNPLKARYNGSTSQLFTEIGRAFPLTQGYIEPYLGVSLNRLRTSAYTETGGIAALRGQAQSSINLATTLGLRAGHKLQIGAKDLQLRAGLAWRYTGKDLTPRTRLAFLGGGPTFTVQGVPIARSSVQANLGADLAVNRNATLGLGYTGEFASSSQQHTVTLNARWAF</sequence>
<dbReference type="PROSITE" id="PS51208">
    <property type="entry name" value="AUTOTRANSPORTER"/>
    <property type="match status" value="1"/>
</dbReference>
<keyword evidence="3" id="KW-0378">Hydrolase</keyword>